<dbReference type="KEGG" id="ttt:THITE_115062"/>
<dbReference type="OrthoDB" id="5376010at2759"/>
<dbReference type="HOGENOM" id="CLU_435593_0_0_1"/>
<proteinExistence type="predicted"/>
<feature type="region of interest" description="Disordered" evidence="1">
    <location>
        <begin position="370"/>
        <end position="432"/>
    </location>
</feature>
<dbReference type="GeneID" id="11522421"/>
<gene>
    <name evidence="2" type="ORF">THITE_115062</name>
</gene>
<dbReference type="RefSeq" id="XP_003656567.1">
    <property type="nucleotide sequence ID" value="XM_003656519.1"/>
</dbReference>
<evidence type="ECO:0000313" key="3">
    <source>
        <dbReference type="Proteomes" id="UP000008181"/>
    </source>
</evidence>
<feature type="compositionally biased region" description="Basic residues" evidence="1">
    <location>
        <begin position="605"/>
        <end position="615"/>
    </location>
</feature>
<protein>
    <submittedName>
        <fullName evidence="2">Uncharacterized protein</fullName>
    </submittedName>
</protein>
<dbReference type="AlphaFoldDB" id="G2REU8"/>
<organism evidence="2 3">
    <name type="scientific">Thermothielavioides terrestris (strain ATCC 38088 / NRRL 8126)</name>
    <name type="common">Thielavia terrestris</name>
    <dbReference type="NCBI Taxonomy" id="578455"/>
    <lineage>
        <taxon>Eukaryota</taxon>
        <taxon>Fungi</taxon>
        <taxon>Dikarya</taxon>
        <taxon>Ascomycota</taxon>
        <taxon>Pezizomycotina</taxon>
        <taxon>Sordariomycetes</taxon>
        <taxon>Sordariomycetidae</taxon>
        <taxon>Sordariales</taxon>
        <taxon>Chaetomiaceae</taxon>
        <taxon>Thermothielavioides</taxon>
        <taxon>Thermothielavioides terrestris</taxon>
    </lineage>
</organism>
<feature type="region of interest" description="Disordered" evidence="1">
    <location>
        <begin position="572"/>
        <end position="628"/>
    </location>
</feature>
<feature type="compositionally biased region" description="Acidic residues" evidence="1">
    <location>
        <begin position="389"/>
        <end position="401"/>
    </location>
</feature>
<dbReference type="Proteomes" id="UP000008181">
    <property type="component" value="Chromosome 5"/>
</dbReference>
<reference evidence="2 3" key="1">
    <citation type="journal article" date="2011" name="Nat. Biotechnol.">
        <title>Comparative genomic analysis of the thermophilic biomass-degrading fungi Myceliophthora thermophila and Thielavia terrestris.</title>
        <authorList>
            <person name="Berka R.M."/>
            <person name="Grigoriev I.V."/>
            <person name="Otillar R."/>
            <person name="Salamov A."/>
            <person name="Grimwood J."/>
            <person name="Reid I."/>
            <person name="Ishmael N."/>
            <person name="John T."/>
            <person name="Darmond C."/>
            <person name="Moisan M.-C."/>
            <person name="Henrissat B."/>
            <person name="Coutinho P.M."/>
            <person name="Lombard V."/>
            <person name="Natvig D.O."/>
            <person name="Lindquist E."/>
            <person name="Schmutz J."/>
            <person name="Lucas S."/>
            <person name="Harris P."/>
            <person name="Powlowski J."/>
            <person name="Bellemare A."/>
            <person name="Taylor D."/>
            <person name="Butler G."/>
            <person name="de Vries R.P."/>
            <person name="Allijn I.E."/>
            <person name="van den Brink J."/>
            <person name="Ushinsky S."/>
            <person name="Storms R."/>
            <person name="Powell A.J."/>
            <person name="Paulsen I.T."/>
            <person name="Elbourne L.D.H."/>
            <person name="Baker S.E."/>
            <person name="Magnuson J."/>
            <person name="LaBoissiere S."/>
            <person name="Clutterbuck A.J."/>
            <person name="Martinez D."/>
            <person name="Wogulis M."/>
            <person name="de Leon A.L."/>
            <person name="Rey M.W."/>
            <person name="Tsang A."/>
        </authorList>
    </citation>
    <scope>NUCLEOTIDE SEQUENCE [LARGE SCALE GENOMIC DNA]</scope>
    <source>
        <strain evidence="3">ATCC 38088 / NRRL 8126</strain>
    </source>
</reference>
<dbReference type="STRING" id="578455.G2REU8"/>
<sequence>MATGAQDSDHAPELRAASNQPDGLRSPPGDRARGTRRRSSTLGRAVRNIESFNRNLGSPLWLDGEDLNAIEIADRKIAQRRLWAEHYQGVPDFAQMLQEAIREREQLDETAEENIKPRSALDSVQDTAVRQRLEHLRFLLEDSQFPPERANIEAAIAGYESGAIPCSDSYTLIWAGRIVDRCPDFDSFTVDRGARLDRYLAEYGPGWLWHEPPLSGGAGTIRGPTVLAQKGLCLENKPSWRRRTENMGHYRVHMGFRRRKERVMRAAAATTTKRRRRSIPGLTSPATPITPTTAPQQPVPTVPDPDGPRIFFDTLLDSGATLPCLFESDMSKLRISRTTYAAQSSRMIATADSMVHLRVYELDVGVYASPPSPDDRPAAAAATTTGTTAEDEEEEEEEPDAERELRSCTLPVVAFPGGPHSPNGSNGSGNSFTAATAAAGGGGTAHPDAAPDRLSGLLPFHACYMSSAPGNFKLWLGSERRDVLGAGRLPGQMRFGEVKGAAAGEDARRKAATGRRAAKTRREEEEEQWWLEQQPRLGTPKRVIFEHDLADGTGRVLRDEEGEGGSVIMMCGPGGTESDQAGSRDPESAGIEVLRVERKSWASQQRRRMPPKKYARQTPKSEPTEEKV</sequence>
<feature type="region of interest" description="Disordered" evidence="1">
    <location>
        <begin position="1"/>
        <end position="43"/>
    </location>
</feature>
<name>G2REU8_THETT</name>
<keyword evidence="3" id="KW-1185">Reference proteome</keyword>
<feature type="compositionally biased region" description="Low complexity" evidence="1">
    <location>
        <begin position="416"/>
        <end position="432"/>
    </location>
</feature>
<accession>G2REU8</accession>
<feature type="region of interest" description="Disordered" evidence="1">
    <location>
        <begin position="268"/>
        <end position="299"/>
    </location>
</feature>
<evidence type="ECO:0000313" key="2">
    <source>
        <dbReference type="EMBL" id="AEO70231.1"/>
    </source>
</evidence>
<feature type="compositionally biased region" description="Low complexity" evidence="1">
    <location>
        <begin position="285"/>
        <end position="296"/>
    </location>
</feature>
<evidence type="ECO:0000256" key="1">
    <source>
        <dbReference type="SAM" id="MobiDB-lite"/>
    </source>
</evidence>
<dbReference type="eggNOG" id="ENOG502TFDF">
    <property type="taxonomic scope" value="Eukaryota"/>
</dbReference>
<dbReference type="EMBL" id="CP003013">
    <property type="protein sequence ID" value="AEO70231.1"/>
    <property type="molecule type" value="Genomic_DNA"/>
</dbReference>
<feature type="compositionally biased region" description="Low complexity" evidence="1">
    <location>
        <begin position="378"/>
        <end position="388"/>
    </location>
</feature>